<dbReference type="STRING" id="103827.A0A0N5CZ72"/>
<dbReference type="WBParaSite" id="TCLT_0000577601-mRNA-1">
    <property type="protein sequence ID" value="TCLT_0000577601-mRNA-1"/>
    <property type="gene ID" value="TCLT_0000577601"/>
</dbReference>
<evidence type="ECO:0000256" key="8">
    <source>
        <dbReference type="RuleBase" id="RU365072"/>
    </source>
</evidence>
<evidence type="ECO:0000313" key="10">
    <source>
        <dbReference type="Proteomes" id="UP000276776"/>
    </source>
</evidence>
<dbReference type="GO" id="GO:0006606">
    <property type="term" value="P:protein import into nucleus"/>
    <property type="evidence" value="ECO:0007669"/>
    <property type="project" value="TreeGrafter"/>
</dbReference>
<evidence type="ECO:0000313" key="11">
    <source>
        <dbReference type="WBParaSite" id="TCLT_0000577601-mRNA-1"/>
    </source>
</evidence>
<evidence type="ECO:0000256" key="4">
    <source>
        <dbReference type="ARBA" id="ARBA00022927"/>
    </source>
</evidence>
<evidence type="ECO:0000256" key="7">
    <source>
        <dbReference type="ARBA" id="ARBA00023242"/>
    </source>
</evidence>
<dbReference type="AlphaFoldDB" id="A0A0N5CZ72"/>
<name>A0A0N5CZ72_THECL</name>
<keyword evidence="7 8" id="KW-0539">Nucleus</keyword>
<dbReference type="Proteomes" id="UP000276776">
    <property type="component" value="Unassembled WGS sequence"/>
</dbReference>
<comment type="similarity">
    <text evidence="1 8">Belongs to the nucleoporin Nup84/Nup107 family.</text>
</comment>
<comment type="function">
    <text evidence="8">Functions as a component of the nuclear pore complex (NPC).</text>
</comment>
<dbReference type="Gene3D" id="1.10.3450.20">
    <property type="match status" value="1"/>
</dbReference>
<gene>
    <name evidence="9" type="ORF">TCLT_LOCUS5765</name>
</gene>
<reference evidence="9 10" key="2">
    <citation type="submission" date="2018-11" db="EMBL/GenBank/DDBJ databases">
        <authorList>
            <consortium name="Pathogen Informatics"/>
        </authorList>
    </citation>
    <scope>NUCLEOTIDE SEQUENCE [LARGE SCALE GENOMIC DNA]</scope>
</reference>
<protein>
    <recommendedName>
        <fullName evidence="8">Nuclear pore complex protein</fullName>
    </recommendedName>
</protein>
<evidence type="ECO:0000256" key="5">
    <source>
        <dbReference type="ARBA" id="ARBA00023010"/>
    </source>
</evidence>
<dbReference type="GO" id="GO:0031080">
    <property type="term" value="C:nuclear pore outer ring"/>
    <property type="evidence" value="ECO:0007669"/>
    <property type="project" value="TreeGrafter"/>
</dbReference>
<keyword evidence="2 8" id="KW-0813">Transport</keyword>
<evidence type="ECO:0000256" key="1">
    <source>
        <dbReference type="ARBA" id="ARBA00009510"/>
    </source>
</evidence>
<proteinExistence type="inferred from homology"/>
<accession>A0A0N5CZ72</accession>
<dbReference type="Gene3D" id="1.20.190.50">
    <property type="match status" value="1"/>
</dbReference>
<dbReference type="PANTHER" id="PTHR13003">
    <property type="entry name" value="NUP107-RELATED"/>
    <property type="match status" value="1"/>
</dbReference>
<dbReference type="EMBL" id="UYYF01004362">
    <property type="protein sequence ID" value="VDN03049.1"/>
    <property type="molecule type" value="Genomic_DNA"/>
</dbReference>
<dbReference type="GO" id="GO:0006406">
    <property type="term" value="P:mRNA export from nucleus"/>
    <property type="evidence" value="ECO:0007669"/>
    <property type="project" value="TreeGrafter"/>
</dbReference>
<dbReference type="PANTHER" id="PTHR13003:SF2">
    <property type="entry name" value="NUCLEAR PORE COMPLEX PROTEIN NUP107"/>
    <property type="match status" value="1"/>
</dbReference>
<organism evidence="11">
    <name type="scientific">Thelazia callipaeda</name>
    <name type="common">Oriental eyeworm</name>
    <name type="synonym">Parasitic nematode</name>
    <dbReference type="NCBI Taxonomy" id="103827"/>
    <lineage>
        <taxon>Eukaryota</taxon>
        <taxon>Metazoa</taxon>
        <taxon>Ecdysozoa</taxon>
        <taxon>Nematoda</taxon>
        <taxon>Chromadorea</taxon>
        <taxon>Rhabditida</taxon>
        <taxon>Spirurina</taxon>
        <taxon>Spiruromorpha</taxon>
        <taxon>Thelazioidea</taxon>
        <taxon>Thelaziidae</taxon>
        <taxon>Thelazia</taxon>
    </lineage>
</organism>
<dbReference type="InterPro" id="IPR007252">
    <property type="entry name" value="Nup84/Nup107"/>
</dbReference>
<evidence type="ECO:0000256" key="6">
    <source>
        <dbReference type="ARBA" id="ARBA00023132"/>
    </source>
</evidence>
<comment type="subcellular location">
    <subcellularLocation>
        <location evidence="8">Nucleus</location>
        <location evidence="8">Nuclear pore complex</location>
    </subcellularLocation>
    <subcellularLocation>
        <location evidence="8">Nucleus membrane</location>
    </subcellularLocation>
</comment>
<keyword evidence="3" id="KW-0509">mRNA transport</keyword>
<evidence type="ECO:0000313" key="9">
    <source>
        <dbReference type="EMBL" id="VDN03049.1"/>
    </source>
</evidence>
<reference evidence="11" key="1">
    <citation type="submission" date="2017-02" db="UniProtKB">
        <authorList>
            <consortium name="WormBaseParasite"/>
        </authorList>
    </citation>
    <scope>IDENTIFICATION</scope>
</reference>
<dbReference type="GO" id="GO:0017056">
    <property type="term" value="F:structural constituent of nuclear pore"/>
    <property type="evidence" value="ECO:0007669"/>
    <property type="project" value="UniProtKB-UniRule"/>
</dbReference>
<keyword evidence="10" id="KW-1185">Reference proteome</keyword>
<dbReference type="GO" id="GO:0031965">
    <property type="term" value="C:nuclear membrane"/>
    <property type="evidence" value="ECO:0007669"/>
    <property type="project" value="UniProtKB-SubCell"/>
</dbReference>
<comment type="subunit">
    <text evidence="8">Part of the nuclear pore complex (NPC).</text>
</comment>
<keyword evidence="4" id="KW-0653">Protein transport</keyword>
<dbReference type="Pfam" id="PF04121">
    <property type="entry name" value="Nup84_Nup100"/>
    <property type="match status" value="1"/>
</dbReference>
<keyword evidence="5 8" id="KW-0811">Translocation</keyword>
<keyword evidence="6 8" id="KW-0906">Nuclear pore complex</keyword>
<dbReference type="OrthoDB" id="3098at2759"/>
<evidence type="ECO:0000256" key="2">
    <source>
        <dbReference type="ARBA" id="ARBA00022448"/>
    </source>
</evidence>
<sequence>MNNSEFDGNISVHVVDNLLSTQYRDETLDSSHFYFQDDDFFLVKVTQAILEDFQTKCLEFECVNETDLVALLHEICSDGISALYKVSIRPDKTTALSSVLQQLMYEKQAYSLILKLAEMDGMLNELKDFQNQTVLADLLIRDPEFRKLLVLLEWCEENANDDPEAIAQLASEYVYFEKHGMLKADTLHARIVGEKFCDLDLDGAFHGHQHHKDAEFENRIFSVVYTLLRCGRIDEAYTLLEKSGLHALAPTILLRKFFRDFKLTPVSSDETLHYLSRSRFFFKRTVDKVVSRDARLSQVEICLWSVLAGRLEPALSLSSRSEDRLWCYLNVAVESRLDAAIAAADITDGDCDAKSDDLQVNSVFDEIAVHEQSLYYTVYRHIVNDDSSSLLASMDTWLESHINELERFPHIVRFMAHIVLLLRFTNQEIQEEIANSIIEAYVRLLITLKMYPVVPYYASKLPAEISEEIVIEFMYKLESDVVRKEVLAAACAAQMDKSSLCVRIFDYALSRCPVGEDESENDDILINAWTWLTYSENEMLVEALQGVVEIMRKFFYVDKLDKADELFHLSKKIIDKTLISLSSSIEENNSIDSELSAAVIEYKAYACYLLALTKFNEWFKHSQRFIQPFPSNLPVDASVSMDMQQRLTLEVIHQRVSEQVLRYENEFKQITAAVVNALGCVLRFPHGWLKFTTAHSEIFSENVLAKLCDIRSRYVTAVVIMLLTVFERSNMSGCAQLIELLADEEYMIGETIPKRRLRLLLKQLSVQAYKNM</sequence>
<evidence type="ECO:0000256" key="3">
    <source>
        <dbReference type="ARBA" id="ARBA00022816"/>
    </source>
</evidence>
<keyword evidence="8" id="KW-0472">Membrane</keyword>
<dbReference type="OMA" id="FPHIIRF"/>
<dbReference type="GO" id="GO:0000973">
    <property type="term" value="P:post-transcriptional tethering of RNA polymerase II gene DNA at nuclear periphery"/>
    <property type="evidence" value="ECO:0007669"/>
    <property type="project" value="TreeGrafter"/>
</dbReference>